<evidence type="ECO:0000313" key="3">
    <source>
        <dbReference type="Proteomes" id="UP000688137"/>
    </source>
</evidence>
<feature type="compositionally biased region" description="Polar residues" evidence="1">
    <location>
        <begin position="33"/>
        <end position="44"/>
    </location>
</feature>
<dbReference type="EMBL" id="CAJJDM010000032">
    <property type="protein sequence ID" value="CAD8062359.1"/>
    <property type="molecule type" value="Genomic_DNA"/>
</dbReference>
<comment type="caution">
    <text evidence="2">The sequence shown here is derived from an EMBL/GenBank/DDBJ whole genome shotgun (WGS) entry which is preliminary data.</text>
</comment>
<name>A0A8S1L4M7_PARPR</name>
<organism evidence="2 3">
    <name type="scientific">Paramecium primaurelia</name>
    <dbReference type="NCBI Taxonomy" id="5886"/>
    <lineage>
        <taxon>Eukaryota</taxon>
        <taxon>Sar</taxon>
        <taxon>Alveolata</taxon>
        <taxon>Ciliophora</taxon>
        <taxon>Intramacronucleata</taxon>
        <taxon>Oligohymenophorea</taxon>
        <taxon>Peniculida</taxon>
        <taxon>Parameciidae</taxon>
        <taxon>Paramecium</taxon>
    </lineage>
</organism>
<feature type="compositionally biased region" description="Polar residues" evidence="1">
    <location>
        <begin position="1"/>
        <end position="12"/>
    </location>
</feature>
<reference evidence="2" key="1">
    <citation type="submission" date="2021-01" db="EMBL/GenBank/DDBJ databases">
        <authorList>
            <consortium name="Genoscope - CEA"/>
            <person name="William W."/>
        </authorList>
    </citation>
    <scope>NUCLEOTIDE SEQUENCE</scope>
</reference>
<evidence type="ECO:0000256" key="1">
    <source>
        <dbReference type="SAM" id="MobiDB-lite"/>
    </source>
</evidence>
<dbReference type="Proteomes" id="UP000688137">
    <property type="component" value="Unassembled WGS sequence"/>
</dbReference>
<feature type="compositionally biased region" description="Low complexity" evidence="1">
    <location>
        <begin position="13"/>
        <end position="32"/>
    </location>
</feature>
<proteinExistence type="predicted"/>
<gene>
    <name evidence="2" type="ORF">PPRIM_AZ9-3.1.T0330097</name>
</gene>
<protein>
    <submittedName>
        <fullName evidence="2">Uncharacterized protein</fullName>
    </submittedName>
</protein>
<keyword evidence="3" id="KW-1185">Reference proteome</keyword>
<sequence>MNFNQQVYPTQIKSQKSLNSHQQNSNNSNKKSIPNTPILSKHPTTYRINNKDDIKNKEKFLDLKNLNTPITKQISLDTEPQYFKGKRPSAQTISNDVEKAKFLQIQTTRTVRTSQIDRNNTMKIQGTNQISKEQRNKKYFKSESISNDKILDLLLLNTQELKGFFQKEKEPLQRAKPRINNPKGFPSDFFSIL</sequence>
<feature type="region of interest" description="Disordered" evidence="1">
    <location>
        <begin position="1"/>
        <end position="44"/>
    </location>
</feature>
<accession>A0A8S1L4M7</accession>
<evidence type="ECO:0000313" key="2">
    <source>
        <dbReference type="EMBL" id="CAD8062359.1"/>
    </source>
</evidence>
<dbReference type="OMA" id="TSQIDRN"/>
<dbReference type="AlphaFoldDB" id="A0A8S1L4M7"/>